<dbReference type="PANTHER" id="PTHR45080">
    <property type="entry name" value="CONTACTIN 5"/>
    <property type="match status" value="1"/>
</dbReference>
<dbReference type="InterPro" id="IPR007110">
    <property type="entry name" value="Ig-like_dom"/>
</dbReference>
<evidence type="ECO:0000256" key="1">
    <source>
        <dbReference type="ARBA" id="ARBA00022729"/>
    </source>
</evidence>
<name>A0A1I8F0Y0_WUCBA</name>
<dbReference type="SUPFAM" id="SSF48726">
    <property type="entry name" value="Immunoglobulin"/>
    <property type="match status" value="7"/>
</dbReference>
<keyword evidence="2" id="KW-0677">Repeat</keyword>
<feature type="domain" description="Ig-like" evidence="5">
    <location>
        <begin position="353"/>
        <end position="439"/>
    </location>
</feature>
<accession>A0A1I8F0Y0</accession>
<reference evidence="6" key="1">
    <citation type="submission" date="2016-11" db="UniProtKB">
        <authorList>
            <consortium name="WormBaseParasite"/>
        </authorList>
    </citation>
    <scope>IDENTIFICATION</scope>
    <source>
        <strain evidence="6">pt0022</strain>
    </source>
</reference>
<feature type="domain" description="Ig-like" evidence="5">
    <location>
        <begin position="49"/>
        <end position="132"/>
    </location>
</feature>
<dbReference type="InterPro" id="IPR013098">
    <property type="entry name" value="Ig_I-set"/>
</dbReference>
<sequence>MSNVIIGENGRYLQVNDVTLNDYGTYKCIASNIAGKDELLYTVTIVQAPKILNGGNYQVIEGQEAQILCNVSGEPPAKVTWQRNGIRIETEMRYVIEDKILRIIDSRSSDSGLYVCIATNEAGTAQQAFTLEVFVIPRIITISPNESFIPAGSPFSLKCGVRGFPAPDITWSLNGQILDKDKKGYSIAEDGTLFVEKAPKQARLTFKCTAKNNAGSDSKEYIIKVISPPIVIREGIKTINATEGDPALLICEIEGEIPKIYWYKDDKPLILKSNIELSPDQTQLKIHHSKLNDEGMYSCVAVNPAGNATQKLQLYIGVPPRITEKPRRIIVKSAENWAGTSYKDVDLIVLVPPEIHPERLNVTGNIDETIILTCNTTGVPEPVISWMKMPNIDIVGNEKRYQIYGTALHIRNVAPEDDGFYHCIAKSNAGQAIGSRRLIVNELRKDFKVIWVECDEFGQPIKTTYVPARGDVPDNNNNLLPWKQDLQDLPQNGTNRILIRCLPESRELRRALLAVPRFIRSPHTQKVSPGAVAHLHCSAIGQPKPHIIWIRNGTYLAGMLQPTDGYSILRVKIQSNNDLGDYICLAKNTVGSVTSIATLFTDQITEKTDLLGYQCYVTNQKQTTEINFLEVHDDAPRVQVSPKQANNSLYITKLLLSDRAIFKCIASNRYGKSYDDVQVIVKTGLTGVINKVNGIVNGRRIKRETVLINVKPKMEGTLAKIILGYIVIASPQLAFNPNQENSLVNVEFHRVIDYRFESGETIRVYQKGFGINDEYAQFEMIFNGQLPHFHNEVIK</sequence>
<dbReference type="InterPro" id="IPR013783">
    <property type="entry name" value="Ig-like_fold"/>
</dbReference>
<dbReference type="GO" id="GO:0005886">
    <property type="term" value="C:plasma membrane"/>
    <property type="evidence" value="ECO:0007669"/>
    <property type="project" value="TreeGrafter"/>
</dbReference>
<dbReference type="GO" id="GO:0043025">
    <property type="term" value="C:neuronal cell body"/>
    <property type="evidence" value="ECO:0007669"/>
    <property type="project" value="TreeGrafter"/>
</dbReference>
<keyword evidence="3" id="KW-1015">Disulfide bond</keyword>
<dbReference type="InterPro" id="IPR036179">
    <property type="entry name" value="Ig-like_dom_sf"/>
</dbReference>
<dbReference type="GO" id="GO:0030424">
    <property type="term" value="C:axon"/>
    <property type="evidence" value="ECO:0007669"/>
    <property type="project" value="TreeGrafter"/>
</dbReference>
<proteinExistence type="predicted"/>
<dbReference type="SMART" id="SM00408">
    <property type="entry name" value="IGc2"/>
    <property type="match status" value="5"/>
</dbReference>
<dbReference type="STRING" id="6293.A0A1I8F0Y0"/>
<keyword evidence="4" id="KW-0393">Immunoglobulin domain</keyword>
<evidence type="ECO:0000313" key="6">
    <source>
        <dbReference type="WBParaSite" id="maker-PairedContig_987-snap-gene-2.10-mRNA-1"/>
    </source>
</evidence>
<dbReference type="PROSITE" id="PS50835">
    <property type="entry name" value="IG_LIKE"/>
    <property type="match status" value="5"/>
</dbReference>
<keyword evidence="1" id="KW-0732">Signal</keyword>
<evidence type="ECO:0000256" key="4">
    <source>
        <dbReference type="ARBA" id="ARBA00023319"/>
    </source>
</evidence>
<evidence type="ECO:0000256" key="2">
    <source>
        <dbReference type="ARBA" id="ARBA00022737"/>
    </source>
</evidence>
<dbReference type="WBParaSite" id="maker-PairedContig_987-snap-gene-2.10-mRNA-1">
    <property type="protein sequence ID" value="maker-PairedContig_987-snap-gene-2.10-mRNA-1"/>
    <property type="gene ID" value="maker-PairedContig_987-snap-gene-2.10"/>
</dbReference>
<evidence type="ECO:0000259" key="5">
    <source>
        <dbReference type="PROSITE" id="PS50835"/>
    </source>
</evidence>
<dbReference type="FunFam" id="2.60.40.10:FF:000032">
    <property type="entry name" value="palladin isoform X1"/>
    <property type="match status" value="2"/>
</dbReference>
<dbReference type="InterPro" id="IPR003599">
    <property type="entry name" value="Ig_sub"/>
</dbReference>
<feature type="domain" description="Ig-like" evidence="5">
    <location>
        <begin position="137"/>
        <end position="224"/>
    </location>
</feature>
<dbReference type="Gene3D" id="2.60.40.10">
    <property type="entry name" value="Immunoglobulins"/>
    <property type="match status" value="7"/>
</dbReference>
<dbReference type="InterPro" id="IPR003598">
    <property type="entry name" value="Ig_sub2"/>
</dbReference>
<feature type="domain" description="Ig-like" evidence="5">
    <location>
        <begin position="228"/>
        <end position="315"/>
    </location>
</feature>
<dbReference type="Pfam" id="PF13927">
    <property type="entry name" value="Ig_3"/>
    <property type="match status" value="2"/>
</dbReference>
<dbReference type="GO" id="GO:0008046">
    <property type="term" value="F:axon guidance receptor activity"/>
    <property type="evidence" value="ECO:0007669"/>
    <property type="project" value="TreeGrafter"/>
</dbReference>
<dbReference type="AlphaFoldDB" id="A0A1I8F0Y0"/>
<protein>
    <recommendedName>
        <fullName evidence="5">Ig-like domain-containing protein</fullName>
    </recommendedName>
</protein>
<dbReference type="InterPro" id="IPR050958">
    <property type="entry name" value="Cell_Adh-Cytoskel_Orgn"/>
</dbReference>
<dbReference type="SMART" id="SM00409">
    <property type="entry name" value="IG"/>
    <property type="match status" value="5"/>
</dbReference>
<dbReference type="GO" id="GO:0050808">
    <property type="term" value="P:synapse organization"/>
    <property type="evidence" value="ECO:0007669"/>
    <property type="project" value="TreeGrafter"/>
</dbReference>
<dbReference type="Pfam" id="PF07679">
    <property type="entry name" value="I-set"/>
    <property type="match status" value="3"/>
</dbReference>
<organism evidence="6">
    <name type="scientific">Wuchereria bancrofti</name>
    <dbReference type="NCBI Taxonomy" id="6293"/>
    <lineage>
        <taxon>Eukaryota</taxon>
        <taxon>Metazoa</taxon>
        <taxon>Ecdysozoa</taxon>
        <taxon>Nematoda</taxon>
        <taxon>Chromadorea</taxon>
        <taxon>Rhabditida</taxon>
        <taxon>Spirurina</taxon>
        <taxon>Spiruromorpha</taxon>
        <taxon>Filarioidea</taxon>
        <taxon>Onchocercidae</taxon>
        <taxon>Wuchereria</taxon>
    </lineage>
</organism>
<dbReference type="PANTHER" id="PTHR45080:SF8">
    <property type="entry name" value="IG-LIKE DOMAIN-CONTAINING PROTEIN"/>
    <property type="match status" value="1"/>
</dbReference>
<dbReference type="GO" id="GO:0007156">
    <property type="term" value="P:homophilic cell adhesion via plasma membrane adhesion molecules"/>
    <property type="evidence" value="ECO:0007669"/>
    <property type="project" value="TreeGrafter"/>
</dbReference>
<dbReference type="CDD" id="cd00096">
    <property type="entry name" value="Ig"/>
    <property type="match status" value="1"/>
</dbReference>
<feature type="domain" description="Ig-like" evidence="5">
    <location>
        <begin position="516"/>
        <end position="600"/>
    </location>
</feature>
<evidence type="ECO:0000256" key="3">
    <source>
        <dbReference type="ARBA" id="ARBA00023157"/>
    </source>
</evidence>